<sequence length="70" mass="7351">MKDFGLRALVWVQTRQAIARLRSEEDGMTTAEYAIGTLAAAAFAGLLMAVIKGGGIKSALTAIIKQALSI</sequence>
<proteinExistence type="predicted"/>
<evidence type="ECO:0000313" key="3">
    <source>
        <dbReference type="Proteomes" id="UP000070572"/>
    </source>
</evidence>
<protein>
    <recommendedName>
        <fullName evidence="4">DUF4244 domain-containing protein</fullName>
    </recommendedName>
</protein>
<name>A0AB34X1R0_9ACTO</name>
<dbReference type="RefSeq" id="WP_022864536.1">
    <property type="nucleotide sequence ID" value="NZ_JAHAIW010000001.1"/>
</dbReference>
<keyword evidence="1" id="KW-0812">Transmembrane</keyword>
<feature type="transmembrane region" description="Helical" evidence="1">
    <location>
        <begin position="33"/>
        <end position="51"/>
    </location>
</feature>
<dbReference type="InterPro" id="IPR025338">
    <property type="entry name" value="DUF4244"/>
</dbReference>
<dbReference type="Pfam" id="PF14029">
    <property type="entry name" value="DUF4244"/>
    <property type="match status" value="1"/>
</dbReference>
<dbReference type="GeneID" id="78352333"/>
<comment type="caution">
    <text evidence="2">The sequence shown here is derived from an EMBL/GenBank/DDBJ whole genome shotgun (WGS) entry which is preliminary data.</text>
</comment>
<gene>
    <name evidence="2" type="ORF">HMPREF1862_00646</name>
</gene>
<dbReference type="Proteomes" id="UP000070572">
    <property type="component" value="Unassembled WGS sequence"/>
</dbReference>
<keyword evidence="1" id="KW-0472">Membrane</keyword>
<accession>A0AB34X1R0</accession>
<dbReference type="AlphaFoldDB" id="A0AB34X1R0"/>
<evidence type="ECO:0000256" key="1">
    <source>
        <dbReference type="SAM" id="Phobius"/>
    </source>
</evidence>
<evidence type="ECO:0008006" key="4">
    <source>
        <dbReference type="Google" id="ProtNLM"/>
    </source>
</evidence>
<organism evidence="2 3">
    <name type="scientific">Varibaculum cambriense</name>
    <dbReference type="NCBI Taxonomy" id="184870"/>
    <lineage>
        <taxon>Bacteria</taxon>
        <taxon>Bacillati</taxon>
        <taxon>Actinomycetota</taxon>
        <taxon>Actinomycetes</taxon>
        <taxon>Actinomycetales</taxon>
        <taxon>Actinomycetaceae</taxon>
        <taxon>Varibaculum</taxon>
    </lineage>
</organism>
<keyword evidence="1" id="KW-1133">Transmembrane helix</keyword>
<evidence type="ECO:0000313" key="2">
    <source>
        <dbReference type="EMBL" id="KXB80926.1"/>
    </source>
</evidence>
<reference evidence="2 3" key="1">
    <citation type="submission" date="2016-01" db="EMBL/GenBank/DDBJ databases">
        <authorList>
            <person name="Mitreva M."/>
            <person name="Pepin K.H."/>
            <person name="Mihindukulasuriya K.A."/>
            <person name="Fulton R."/>
            <person name="Fronick C."/>
            <person name="O'Laughlin M."/>
            <person name="Miner T."/>
            <person name="Herter B."/>
            <person name="Rosa B.A."/>
            <person name="Cordes M."/>
            <person name="Tomlinson C."/>
            <person name="Wollam A."/>
            <person name="Palsikar V.B."/>
            <person name="Mardis E.R."/>
            <person name="Wilson R.K."/>
        </authorList>
    </citation>
    <scope>NUCLEOTIDE SEQUENCE [LARGE SCALE GENOMIC DNA]</scope>
    <source>
        <strain evidence="2 3">DNF00696</strain>
    </source>
</reference>
<dbReference type="EMBL" id="LSDN01000013">
    <property type="protein sequence ID" value="KXB80926.1"/>
    <property type="molecule type" value="Genomic_DNA"/>
</dbReference>